<organism evidence="3 4">
    <name type="scientific">Sarocladium strictum</name>
    <name type="common">Black bundle disease fungus</name>
    <name type="synonym">Acremonium strictum</name>
    <dbReference type="NCBI Taxonomy" id="5046"/>
    <lineage>
        <taxon>Eukaryota</taxon>
        <taxon>Fungi</taxon>
        <taxon>Dikarya</taxon>
        <taxon>Ascomycota</taxon>
        <taxon>Pezizomycotina</taxon>
        <taxon>Sordariomycetes</taxon>
        <taxon>Hypocreomycetidae</taxon>
        <taxon>Hypocreales</taxon>
        <taxon>Sarocladiaceae</taxon>
        <taxon>Sarocladium</taxon>
    </lineage>
</organism>
<dbReference type="PANTHER" id="PTHR10622">
    <property type="entry name" value="HET DOMAIN-CONTAINING PROTEIN"/>
    <property type="match status" value="1"/>
</dbReference>
<feature type="compositionally biased region" description="Basic and acidic residues" evidence="1">
    <location>
        <begin position="538"/>
        <end position="550"/>
    </location>
</feature>
<sequence>MRLLDARTLQFKEVQGLQSMPKYAILSHTWADKEVVYADLVSSPQLAHQRPEFTKVKFAAHQAVNDGLDYVWIDTCNIDKSSSAELSETINSMYMLYKRAEVCYAYLVDVLEPPPAGWDDNGHNDDTWTKELANSRWFNRGWTLQELLAPRNVVFYSSDWRRIGTKRELCQTIARNTGISSTILLGSDHGRTLVAERMSWAAKRKTTRVEDQAYCLLGLFDINMPLLYGEGERAFLRLQHEIIKKTNDRSIFLWKATEASHTSFRNLFARSPAEFASFDSYNLLARYGRFELTQSGLEIGMPLIEVPGAIGPEFFGVVVDEDQGFQCVCLRQIDEDEYLRVDAHETFPILNPDYNPFAMKKARLRPQWITIPNTFEHYRSDSHNDYRLGGFYVDYYPIELEISNVEPSHAWHAETSTLEMDLSQSASMEAFEEGGTGLKITFRESAHPDTTFDVDLIDQMRNRGWKMYESSTKKYGYLLGMTQRFVGDKLMNVIRVDYQIHEEGGWKISSEKNPLPGRYTSYRNPSKEEWAKMIETWDQERGEEKGKGVESARAIENGSPRPDHREVVDVTDEVRDTAHEAESSDGKQPPT</sequence>
<dbReference type="Proteomes" id="UP001175261">
    <property type="component" value="Unassembled WGS sequence"/>
</dbReference>
<proteinExistence type="predicted"/>
<evidence type="ECO:0000256" key="1">
    <source>
        <dbReference type="SAM" id="MobiDB-lite"/>
    </source>
</evidence>
<comment type="caution">
    <text evidence="3">The sequence shown here is derived from an EMBL/GenBank/DDBJ whole genome shotgun (WGS) entry which is preliminary data.</text>
</comment>
<protein>
    <recommendedName>
        <fullName evidence="2">Heterokaryon incompatibility domain-containing protein</fullName>
    </recommendedName>
</protein>
<reference evidence="3" key="1">
    <citation type="submission" date="2022-10" db="EMBL/GenBank/DDBJ databases">
        <title>Determination and structural analysis of whole genome sequence of Sarocladium strictum F4-1.</title>
        <authorList>
            <person name="Hu L."/>
            <person name="Jiang Y."/>
        </authorList>
    </citation>
    <scope>NUCLEOTIDE SEQUENCE</scope>
    <source>
        <strain evidence="3">F4-1</strain>
    </source>
</reference>
<accession>A0AA39GJY7</accession>
<dbReference type="EMBL" id="JAPDFR010000003">
    <property type="protein sequence ID" value="KAK0388421.1"/>
    <property type="molecule type" value="Genomic_DNA"/>
</dbReference>
<feature type="compositionally biased region" description="Basic and acidic residues" evidence="1">
    <location>
        <begin position="561"/>
        <end position="585"/>
    </location>
</feature>
<dbReference type="InterPro" id="IPR010730">
    <property type="entry name" value="HET"/>
</dbReference>
<evidence type="ECO:0000313" key="4">
    <source>
        <dbReference type="Proteomes" id="UP001175261"/>
    </source>
</evidence>
<feature type="region of interest" description="Disordered" evidence="1">
    <location>
        <begin position="538"/>
        <end position="591"/>
    </location>
</feature>
<evidence type="ECO:0000313" key="3">
    <source>
        <dbReference type="EMBL" id="KAK0388421.1"/>
    </source>
</evidence>
<name>A0AA39GJY7_SARSR</name>
<keyword evidence="4" id="KW-1185">Reference proteome</keyword>
<feature type="domain" description="Heterokaryon incompatibility" evidence="2">
    <location>
        <begin position="23"/>
        <end position="107"/>
    </location>
</feature>
<dbReference type="Pfam" id="PF06985">
    <property type="entry name" value="HET"/>
    <property type="match status" value="1"/>
</dbReference>
<dbReference type="AlphaFoldDB" id="A0AA39GJY7"/>
<evidence type="ECO:0000259" key="2">
    <source>
        <dbReference type="Pfam" id="PF06985"/>
    </source>
</evidence>
<gene>
    <name evidence="3" type="ORF">NLU13_4665</name>
</gene>
<dbReference type="PANTHER" id="PTHR10622:SF10">
    <property type="entry name" value="HET DOMAIN-CONTAINING PROTEIN"/>
    <property type="match status" value="1"/>
</dbReference>